<feature type="domain" description="Zinc-ribbon" evidence="2">
    <location>
        <begin position="10"/>
        <end position="29"/>
    </location>
</feature>
<keyword evidence="1" id="KW-0472">Membrane</keyword>
<dbReference type="InterPro" id="IPR026870">
    <property type="entry name" value="Zinc_ribbon_dom"/>
</dbReference>
<evidence type="ECO:0000313" key="3">
    <source>
        <dbReference type="EMBL" id="MQS53124.1"/>
    </source>
</evidence>
<dbReference type="Proteomes" id="UP000380386">
    <property type="component" value="Unassembled WGS sequence"/>
</dbReference>
<organism evidence="3 4">
    <name type="scientific">Companilactobacillus mishanensis</name>
    <dbReference type="NCBI Taxonomy" id="2486008"/>
    <lineage>
        <taxon>Bacteria</taxon>
        <taxon>Bacillati</taxon>
        <taxon>Bacillota</taxon>
        <taxon>Bacilli</taxon>
        <taxon>Lactobacillales</taxon>
        <taxon>Lactobacillaceae</taxon>
        <taxon>Companilactobacillus</taxon>
    </lineage>
</organism>
<accession>A0A5P0ZJ71</accession>
<gene>
    <name evidence="3" type="ORF">FHL02_08835</name>
</gene>
<evidence type="ECO:0000259" key="2">
    <source>
        <dbReference type="Pfam" id="PF13240"/>
    </source>
</evidence>
<proteinExistence type="predicted"/>
<dbReference type="PANTHER" id="PTHR40038:SF1">
    <property type="entry name" value="MEMBRANE-ASSOCIATED PROTEIN TCAA"/>
    <property type="match status" value="1"/>
</dbReference>
<protein>
    <submittedName>
        <fullName evidence="3">Zinc-ribbon domain-containing protein</fullName>
    </submittedName>
</protein>
<dbReference type="Pfam" id="PF13240">
    <property type="entry name" value="Zn_Ribbon_1"/>
    <property type="match status" value="1"/>
</dbReference>
<comment type="caution">
    <text evidence="3">The sequence shown here is derived from an EMBL/GenBank/DDBJ whole genome shotgun (WGS) entry which is preliminary data.</text>
</comment>
<dbReference type="OrthoDB" id="2327418at2"/>
<evidence type="ECO:0000256" key="1">
    <source>
        <dbReference type="SAM" id="Phobius"/>
    </source>
</evidence>
<name>A0A5P0ZJ71_9LACO</name>
<dbReference type="EMBL" id="VDFM01000012">
    <property type="protein sequence ID" value="MQS53124.1"/>
    <property type="molecule type" value="Genomic_DNA"/>
</dbReference>
<evidence type="ECO:0000313" key="4">
    <source>
        <dbReference type="Proteomes" id="UP000380386"/>
    </source>
</evidence>
<reference evidence="3 4" key="1">
    <citation type="journal article" date="2019" name="Syst. Appl. Microbiol.">
        <title>Polyphasic characterization of two novel Lactobacillus spp. isolated from blown salami packages: Description of Lactobacillus halodurans sp. nov. and Lactobacillus salsicarnum sp. nov.</title>
        <authorList>
            <person name="Schuster J.A."/>
            <person name="Klingl A."/>
            <person name="Vogel R.F."/>
            <person name="Ehrmann M.A."/>
        </authorList>
    </citation>
    <scope>NUCLEOTIDE SEQUENCE [LARGE SCALE GENOMIC DNA]</scope>
    <source>
        <strain evidence="3 4">TMW 1.2118</strain>
    </source>
</reference>
<keyword evidence="1" id="KW-0812">Transmembrane</keyword>
<sequence>MRLYMDEVKFCPNCGIQLIDVEKFCAECGINITENFEEVKVVKNDEKKRFKINLGKYGKLKVFGTLVILLVVFGVGSNWYNTKEHQVQRIESSIAHGYTKQMRNNLIDLSGKKLSNSDLKALAELVKHDKNAKKSIHKQLTSKKGEIFNLREKGKIMGFFPRYQAEVTSMCITVETDAAYPLMYVDGKKVVAEDDYYGDYEINRIMPGIHKLKIKGLFSRYSDQESKLTVTPDMKYIIE</sequence>
<dbReference type="PANTHER" id="PTHR40038">
    <property type="entry name" value="MEMBRANE-ASSOCIATED PROTEIN TCAA"/>
    <property type="match status" value="1"/>
</dbReference>
<dbReference type="AlphaFoldDB" id="A0A5P0ZJ71"/>
<keyword evidence="1" id="KW-1133">Transmembrane helix</keyword>
<feature type="transmembrane region" description="Helical" evidence="1">
    <location>
        <begin position="60"/>
        <end position="80"/>
    </location>
</feature>